<evidence type="ECO:0000256" key="6">
    <source>
        <dbReference type="ARBA" id="ARBA00048019"/>
    </source>
</evidence>
<organism evidence="9 10">
    <name type="scientific">Phaeovulum vinaykumarii</name>
    <dbReference type="NCBI Taxonomy" id="407234"/>
    <lineage>
        <taxon>Bacteria</taxon>
        <taxon>Pseudomonadati</taxon>
        <taxon>Pseudomonadota</taxon>
        <taxon>Alphaproteobacteria</taxon>
        <taxon>Rhodobacterales</taxon>
        <taxon>Paracoccaceae</taxon>
        <taxon>Phaeovulum</taxon>
    </lineage>
</organism>
<dbReference type="PROSITE" id="PS00816">
    <property type="entry name" value="AIPM_HOMOCIT_SYNTH_2"/>
    <property type="match status" value="1"/>
</dbReference>
<dbReference type="GO" id="GO:0004410">
    <property type="term" value="F:homocitrate synthase activity"/>
    <property type="evidence" value="ECO:0007669"/>
    <property type="project" value="UniProtKB-UniRule"/>
</dbReference>
<accession>A0A1N7LKF0</accession>
<dbReference type="Gene3D" id="1.10.238.260">
    <property type="match status" value="1"/>
</dbReference>
<evidence type="ECO:0000256" key="7">
    <source>
        <dbReference type="RuleBase" id="RU367143"/>
    </source>
</evidence>
<keyword evidence="10" id="KW-1185">Reference proteome</keyword>
<evidence type="ECO:0000256" key="2">
    <source>
        <dbReference type="ARBA" id="ARBA00006154"/>
    </source>
</evidence>
<proteinExistence type="inferred from homology"/>
<evidence type="ECO:0000256" key="1">
    <source>
        <dbReference type="ARBA" id="ARBA00003050"/>
    </source>
</evidence>
<gene>
    <name evidence="9" type="ORF">SAMN05421795_103160</name>
</gene>
<dbReference type="InterPro" id="IPR002034">
    <property type="entry name" value="AIPM/Hcit_synth_CS"/>
</dbReference>
<evidence type="ECO:0000256" key="5">
    <source>
        <dbReference type="ARBA" id="ARBA00022679"/>
    </source>
</evidence>
<dbReference type="EC" id="2.3.3.14" evidence="3 7"/>
<reference evidence="10" key="1">
    <citation type="submission" date="2017-01" db="EMBL/GenBank/DDBJ databases">
        <authorList>
            <person name="Varghese N."/>
            <person name="Submissions S."/>
        </authorList>
    </citation>
    <scope>NUCLEOTIDE SEQUENCE [LARGE SCALE GENOMIC DNA]</scope>
    <source>
        <strain evidence="10">DSM 18714</strain>
    </source>
</reference>
<dbReference type="AlphaFoldDB" id="A0A1N7LKF0"/>
<dbReference type="NCBIfam" id="TIGR02660">
    <property type="entry name" value="nifV_homocitr"/>
    <property type="match status" value="1"/>
</dbReference>
<dbReference type="InterPro" id="IPR000891">
    <property type="entry name" value="PYR_CT"/>
</dbReference>
<dbReference type="Pfam" id="PF00682">
    <property type="entry name" value="HMGL-like"/>
    <property type="match status" value="1"/>
</dbReference>
<comment type="catalytic activity">
    <reaction evidence="6 7">
        <text>acetyl-CoA + 2-oxoglutarate + H2O = (2R)-homocitrate + CoA + H(+)</text>
        <dbReference type="Rhea" id="RHEA:12929"/>
        <dbReference type="ChEBI" id="CHEBI:15377"/>
        <dbReference type="ChEBI" id="CHEBI:15378"/>
        <dbReference type="ChEBI" id="CHEBI:16810"/>
        <dbReference type="ChEBI" id="CHEBI:57287"/>
        <dbReference type="ChEBI" id="CHEBI:57288"/>
        <dbReference type="ChEBI" id="CHEBI:58884"/>
        <dbReference type="EC" id="2.3.3.14"/>
    </reaction>
</comment>
<evidence type="ECO:0000256" key="3">
    <source>
        <dbReference type="ARBA" id="ARBA00012974"/>
    </source>
</evidence>
<dbReference type="Proteomes" id="UP000186098">
    <property type="component" value="Unassembled WGS sequence"/>
</dbReference>
<dbReference type="PANTHER" id="PTHR42880:SF1">
    <property type="entry name" value="ISOPROPYLMALATE_HOMOCITRATE_CITRAMALATE SYNTHASE FAMILY PROTEIN"/>
    <property type="match status" value="1"/>
</dbReference>
<dbReference type="InterPro" id="IPR013477">
    <property type="entry name" value="NifV/FrbC"/>
</dbReference>
<evidence type="ECO:0000259" key="8">
    <source>
        <dbReference type="PROSITE" id="PS50991"/>
    </source>
</evidence>
<dbReference type="InterPro" id="IPR013785">
    <property type="entry name" value="Aldolase_TIM"/>
</dbReference>
<evidence type="ECO:0000313" key="10">
    <source>
        <dbReference type="Proteomes" id="UP000186098"/>
    </source>
</evidence>
<dbReference type="InterPro" id="IPR054691">
    <property type="entry name" value="LeuA/HCS_post-cat"/>
</dbReference>
<dbReference type="STRING" id="407234.SAMN05421795_103160"/>
<sequence length="395" mass="40670">MNALSPAMDVFSPSGPAPVLCDTTLRDGEQTAGVVFDLAERCAIASALDAAGVAEIELGVAAMGAAEIGAIRQIARGLVAASPLVWARARAEDIAAAHQTGVRRVHVAVPLSPCHLAGKLRVDADWARTQVRQLVSLATGMGLAVSVGAEDGSRTDPAFVAEIATIAAEAGAIRFRLADTLGVLDPFAAHDLVRRLVATQPLPIEFHAHNDLGLATANTLAAARAGASHLSVTVGGLGERAGNAALEEVAAVLAAQGRPTGVGLDRLVPLAEMVARAAGRPVPAAKPIVGPAVFSHESGIHVDGLLKDRTTYESAGLRPEVFGRAHRLVLGKHSGLAGVVHALREAGLRHDDAFARALLPMVRAEAERLKRALEPADLIRLARGLCPGAQGVAQS</sequence>
<dbReference type="PROSITE" id="PS50991">
    <property type="entry name" value="PYR_CT"/>
    <property type="match status" value="1"/>
</dbReference>
<dbReference type="PANTHER" id="PTHR42880">
    <property type="entry name" value="HOMOCITRATE SYNTHASE"/>
    <property type="match status" value="1"/>
</dbReference>
<comment type="function">
    <text evidence="1 7">This protein is a Fe-Mo-cofactor biosynthetic component.</text>
</comment>
<dbReference type="GO" id="GO:0009399">
    <property type="term" value="P:nitrogen fixation"/>
    <property type="evidence" value="ECO:0007669"/>
    <property type="project" value="UniProtKB-UniRule"/>
</dbReference>
<comment type="similarity">
    <text evidence="2 7">Belongs to the alpha-IPM synthase/homocitrate synthase family.</text>
</comment>
<name>A0A1N7LKF0_9RHOB</name>
<evidence type="ECO:0000256" key="4">
    <source>
        <dbReference type="ARBA" id="ARBA00020735"/>
    </source>
</evidence>
<keyword evidence="7" id="KW-0535">Nitrogen fixation</keyword>
<dbReference type="Pfam" id="PF22617">
    <property type="entry name" value="HCS_D2"/>
    <property type="match status" value="1"/>
</dbReference>
<keyword evidence="5 7" id="KW-0808">Transferase</keyword>
<dbReference type="SUPFAM" id="SSF51569">
    <property type="entry name" value="Aldolase"/>
    <property type="match status" value="1"/>
</dbReference>
<dbReference type="EMBL" id="FTOM01000003">
    <property type="protein sequence ID" value="SIS74296.1"/>
    <property type="molecule type" value="Genomic_DNA"/>
</dbReference>
<feature type="domain" description="Pyruvate carboxyltransferase" evidence="8">
    <location>
        <begin position="18"/>
        <end position="268"/>
    </location>
</feature>
<dbReference type="GO" id="GO:0019752">
    <property type="term" value="P:carboxylic acid metabolic process"/>
    <property type="evidence" value="ECO:0007669"/>
    <property type="project" value="UniProtKB-UniRule"/>
</dbReference>
<dbReference type="Gene3D" id="3.20.20.70">
    <property type="entry name" value="Aldolase class I"/>
    <property type="match status" value="1"/>
</dbReference>
<protein>
    <recommendedName>
        <fullName evidence="4 7">Homocitrate synthase</fullName>
        <ecNumber evidence="3 7">2.3.3.14</ecNumber>
    </recommendedName>
</protein>
<evidence type="ECO:0000313" key="9">
    <source>
        <dbReference type="EMBL" id="SIS74296.1"/>
    </source>
</evidence>